<evidence type="ECO:0000313" key="5">
    <source>
        <dbReference type="Proteomes" id="UP001386955"/>
    </source>
</evidence>
<dbReference type="Proteomes" id="UP001386955">
    <property type="component" value="Unassembled WGS sequence"/>
</dbReference>
<keyword evidence="1" id="KW-0863">Zinc-finger</keyword>
<reference evidence="4 5" key="1">
    <citation type="submission" date="2024-01" db="EMBL/GenBank/DDBJ databases">
        <title>The genomes of 5 underutilized Papilionoideae crops provide insights into root nodulation and disease resistanc.</title>
        <authorList>
            <person name="Jiang F."/>
        </authorList>
    </citation>
    <scope>NUCLEOTIDE SEQUENCE [LARGE SCALE GENOMIC DNA]</scope>
    <source>
        <strain evidence="4">DUOXIRENSHENG_FW03</strain>
        <tissue evidence="4">Leaves</tissue>
    </source>
</reference>
<dbReference type="Gene3D" id="3.30.40.10">
    <property type="entry name" value="Zinc/RING finger domain, C3HC4 (zinc finger)"/>
    <property type="match status" value="1"/>
</dbReference>
<organism evidence="4 5">
    <name type="scientific">Psophocarpus tetragonolobus</name>
    <name type="common">Winged bean</name>
    <name type="synonym">Dolichos tetragonolobus</name>
    <dbReference type="NCBI Taxonomy" id="3891"/>
    <lineage>
        <taxon>Eukaryota</taxon>
        <taxon>Viridiplantae</taxon>
        <taxon>Streptophyta</taxon>
        <taxon>Embryophyta</taxon>
        <taxon>Tracheophyta</taxon>
        <taxon>Spermatophyta</taxon>
        <taxon>Magnoliopsida</taxon>
        <taxon>eudicotyledons</taxon>
        <taxon>Gunneridae</taxon>
        <taxon>Pentapetalae</taxon>
        <taxon>rosids</taxon>
        <taxon>fabids</taxon>
        <taxon>Fabales</taxon>
        <taxon>Fabaceae</taxon>
        <taxon>Papilionoideae</taxon>
        <taxon>50 kb inversion clade</taxon>
        <taxon>NPAAA clade</taxon>
        <taxon>indigoferoid/millettioid clade</taxon>
        <taxon>Phaseoleae</taxon>
        <taxon>Psophocarpus</taxon>
    </lineage>
</organism>
<proteinExistence type="predicted"/>
<dbReference type="InterPro" id="IPR001841">
    <property type="entry name" value="Znf_RING"/>
</dbReference>
<evidence type="ECO:0000313" key="4">
    <source>
        <dbReference type="EMBL" id="KAK7391548.1"/>
    </source>
</evidence>
<gene>
    <name evidence="4" type="ORF">VNO78_19964</name>
</gene>
<dbReference type="AlphaFoldDB" id="A0AAN9SCI0"/>
<name>A0AAN9SCI0_PSOTE</name>
<keyword evidence="1" id="KW-0479">Metal-binding</keyword>
<accession>A0AAN9SCI0</accession>
<dbReference type="PROSITE" id="PS50089">
    <property type="entry name" value="ZF_RING_2"/>
    <property type="match status" value="1"/>
</dbReference>
<protein>
    <recommendedName>
        <fullName evidence="3">RING-type domain-containing protein</fullName>
    </recommendedName>
</protein>
<dbReference type="SMART" id="SM00184">
    <property type="entry name" value="RING"/>
    <property type="match status" value="1"/>
</dbReference>
<evidence type="ECO:0000256" key="2">
    <source>
        <dbReference type="SAM" id="Phobius"/>
    </source>
</evidence>
<dbReference type="PANTHER" id="PTHR46719">
    <property type="entry name" value="TRANSCRIPTION FACTOR C2H2 FAMILY-RELATED"/>
    <property type="match status" value="1"/>
</dbReference>
<dbReference type="InterPro" id="IPR045899">
    <property type="entry name" value="ATL71-like"/>
</dbReference>
<sequence>MWKHFVILRKLRSRENNWMVHSESKMNNSSSKDKEAGGSFTYIIAFAVGLMFLLVTIGFACVRLRMRMGRGPNMLNGNSTSEEDPLEHIDTSFEGSRKLLYSELELDNKGSSSSSCSICLGDYKESDMLRLLPHCNHLFHLSCVDPWLRLHSTCPICRKSSIQPSHALP</sequence>
<dbReference type="GO" id="GO:0008270">
    <property type="term" value="F:zinc ion binding"/>
    <property type="evidence" value="ECO:0007669"/>
    <property type="project" value="UniProtKB-KW"/>
</dbReference>
<feature type="domain" description="RING-type" evidence="3">
    <location>
        <begin position="116"/>
        <end position="158"/>
    </location>
</feature>
<dbReference type="Pfam" id="PF13639">
    <property type="entry name" value="zf-RING_2"/>
    <property type="match status" value="1"/>
</dbReference>
<feature type="transmembrane region" description="Helical" evidence="2">
    <location>
        <begin position="40"/>
        <end position="62"/>
    </location>
</feature>
<evidence type="ECO:0000259" key="3">
    <source>
        <dbReference type="PROSITE" id="PS50089"/>
    </source>
</evidence>
<keyword evidence="1" id="KW-0862">Zinc</keyword>
<dbReference type="PANTHER" id="PTHR46719:SF14">
    <property type="entry name" value="TRANSCRIPTION FACTOR C2H2 FAMILY-RELATED"/>
    <property type="match status" value="1"/>
</dbReference>
<keyword evidence="2" id="KW-1133">Transmembrane helix</keyword>
<dbReference type="SUPFAM" id="SSF57850">
    <property type="entry name" value="RING/U-box"/>
    <property type="match status" value="1"/>
</dbReference>
<keyword evidence="5" id="KW-1185">Reference proteome</keyword>
<keyword evidence="2" id="KW-0812">Transmembrane</keyword>
<dbReference type="InterPro" id="IPR013083">
    <property type="entry name" value="Znf_RING/FYVE/PHD"/>
</dbReference>
<keyword evidence="2" id="KW-0472">Membrane</keyword>
<dbReference type="EMBL" id="JAYMYS010000005">
    <property type="protein sequence ID" value="KAK7391548.1"/>
    <property type="molecule type" value="Genomic_DNA"/>
</dbReference>
<comment type="caution">
    <text evidence="4">The sequence shown here is derived from an EMBL/GenBank/DDBJ whole genome shotgun (WGS) entry which is preliminary data.</text>
</comment>
<evidence type="ECO:0000256" key="1">
    <source>
        <dbReference type="PROSITE-ProRule" id="PRU00175"/>
    </source>
</evidence>
<dbReference type="CDD" id="cd16454">
    <property type="entry name" value="RING-H2_PA-TM-RING"/>
    <property type="match status" value="1"/>
</dbReference>